<dbReference type="InterPro" id="IPR021555">
    <property type="entry name" value="DUF3000"/>
</dbReference>
<comment type="caution">
    <text evidence="1">The sequence shown here is derived from an EMBL/GenBank/DDBJ whole genome shotgun (WGS) entry which is preliminary data.</text>
</comment>
<gene>
    <name evidence="1" type="ORF">FHX42_003074</name>
</gene>
<evidence type="ECO:0008006" key="3">
    <source>
        <dbReference type="Google" id="ProtNLM"/>
    </source>
</evidence>
<dbReference type="Pfam" id="PF11452">
    <property type="entry name" value="DUF3000"/>
    <property type="match status" value="1"/>
</dbReference>
<name>A0A839E463_9PSEU</name>
<proteinExistence type="predicted"/>
<dbReference type="EMBL" id="JACGWZ010000004">
    <property type="protein sequence ID" value="MBA8825708.1"/>
    <property type="molecule type" value="Genomic_DNA"/>
</dbReference>
<keyword evidence="2" id="KW-1185">Reference proteome</keyword>
<dbReference type="RefSeq" id="WP_328796160.1">
    <property type="nucleotide sequence ID" value="NZ_JACGWZ010000004.1"/>
</dbReference>
<sequence length="192" mass="20451">MTEMSVVPEVFQQAVAALTSPDPRPEIEVGEVDAPRRLAPWTHALAAEANGPAGELATARLILLHDPNGQENWDGVWRLVVYLQVELDPELAADPMLPAVGWSWLTEALQKSGAPYTALGGTVTLTSSARFGDIAGPERSHDLEMRGSWTPLDAHLEPHSMAFHDLMASAAGLPPVGVSILAPRSGEGPQRG</sequence>
<reference evidence="1 2" key="1">
    <citation type="submission" date="2020-07" db="EMBL/GenBank/DDBJ databases">
        <title>Sequencing the genomes of 1000 actinobacteria strains.</title>
        <authorList>
            <person name="Klenk H.-P."/>
        </authorList>
    </citation>
    <scope>NUCLEOTIDE SEQUENCE [LARGE SCALE GENOMIC DNA]</scope>
    <source>
        <strain evidence="1 2">DSM 45975</strain>
    </source>
</reference>
<organism evidence="1 2">
    <name type="scientific">Halosaccharopolyspora lacisalsi</name>
    <dbReference type="NCBI Taxonomy" id="1000566"/>
    <lineage>
        <taxon>Bacteria</taxon>
        <taxon>Bacillati</taxon>
        <taxon>Actinomycetota</taxon>
        <taxon>Actinomycetes</taxon>
        <taxon>Pseudonocardiales</taxon>
        <taxon>Pseudonocardiaceae</taxon>
        <taxon>Halosaccharopolyspora</taxon>
    </lineage>
</organism>
<protein>
    <recommendedName>
        <fullName evidence="3">DUF3000 family protein</fullName>
    </recommendedName>
</protein>
<evidence type="ECO:0000313" key="2">
    <source>
        <dbReference type="Proteomes" id="UP000569329"/>
    </source>
</evidence>
<dbReference type="Proteomes" id="UP000569329">
    <property type="component" value="Unassembled WGS sequence"/>
</dbReference>
<dbReference type="AlphaFoldDB" id="A0A839E463"/>
<accession>A0A839E463</accession>
<evidence type="ECO:0000313" key="1">
    <source>
        <dbReference type="EMBL" id="MBA8825708.1"/>
    </source>
</evidence>